<feature type="domain" description="Glycosyl transferase family 1" evidence="2">
    <location>
        <begin position="214"/>
        <end position="375"/>
    </location>
</feature>
<dbReference type="SUPFAM" id="SSF53756">
    <property type="entry name" value="UDP-Glycosyltransferase/glycogen phosphorylase"/>
    <property type="match status" value="1"/>
</dbReference>
<keyword evidence="5" id="KW-1185">Reference proteome</keyword>
<dbReference type="CDD" id="cd03794">
    <property type="entry name" value="GT4_WbuB-like"/>
    <property type="match status" value="1"/>
</dbReference>
<dbReference type="Pfam" id="PF00534">
    <property type="entry name" value="Glycos_transf_1"/>
    <property type="match status" value="1"/>
</dbReference>
<dbReference type="PANTHER" id="PTHR46401">
    <property type="entry name" value="GLYCOSYLTRANSFERASE WBBK-RELATED"/>
    <property type="match status" value="1"/>
</dbReference>
<dbReference type="EMBL" id="AP014924">
    <property type="protein sequence ID" value="BAS28085.1"/>
    <property type="molecule type" value="Genomic_DNA"/>
</dbReference>
<reference evidence="5" key="2">
    <citation type="journal article" date="2016" name="Int. J. Syst. Evol. Microbiol.">
        <title>Complete genome sequence and cell structure of Limnochorda pilosa, a Gram-negative spore-former within the phylum Firmicutes.</title>
        <authorList>
            <person name="Watanabe M."/>
            <person name="Kojima H."/>
            <person name="Fukui M."/>
        </authorList>
    </citation>
    <scope>NUCLEOTIDE SEQUENCE [LARGE SCALE GENOMIC DNA]</scope>
    <source>
        <strain evidence="5">HC45</strain>
    </source>
</reference>
<evidence type="ECO:0000313" key="4">
    <source>
        <dbReference type="EMBL" id="BAS28085.1"/>
    </source>
</evidence>
<organism evidence="4 5">
    <name type="scientific">Limnochorda pilosa</name>
    <dbReference type="NCBI Taxonomy" id="1555112"/>
    <lineage>
        <taxon>Bacteria</taxon>
        <taxon>Bacillati</taxon>
        <taxon>Bacillota</taxon>
        <taxon>Limnochordia</taxon>
        <taxon>Limnochordales</taxon>
        <taxon>Limnochordaceae</taxon>
        <taxon>Limnochorda</taxon>
    </lineage>
</organism>
<dbReference type="GO" id="GO:0016757">
    <property type="term" value="F:glycosyltransferase activity"/>
    <property type="evidence" value="ECO:0007669"/>
    <property type="project" value="InterPro"/>
</dbReference>
<dbReference type="STRING" id="1555112.LIP_2244"/>
<dbReference type="AlphaFoldDB" id="A0A0K2SLV6"/>
<dbReference type="Proteomes" id="UP000065807">
    <property type="component" value="Chromosome"/>
</dbReference>
<dbReference type="GO" id="GO:0009103">
    <property type="term" value="P:lipopolysaccharide biosynthetic process"/>
    <property type="evidence" value="ECO:0007669"/>
    <property type="project" value="TreeGrafter"/>
</dbReference>
<dbReference type="Pfam" id="PF13439">
    <property type="entry name" value="Glyco_transf_4"/>
    <property type="match status" value="1"/>
</dbReference>
<dbReference type="KEGG" id="lpil:LIP_2244"/>
<evidence type="ECO:0000259" key="2">
    <source>
        <dbReference type="Pfam" id="PF00534"/>
    </source>
</evidence>
<accession>A0A0K2SLV6</accession>
<evidence type="ECO:0000256" key="1">
    <source>
        <dbReference type="ARBA" id="ARBA00022679"/>
    </source>
</evidence>
<dbReference type="InterPro" id="IPR028098">
    <property type="entry name" value="Glyco_trans_4-like_N"/>
</dbReference>
<dbReference type="InterPro" id="IPR001296">
    <property type="entry name" value="Glyco_trans_1"/>
</dbReference>
<gene>
    <name evidence="4" type="ORF">LIP_2244</name>
</gene>
<evidence type="ECO:0000259" key="3">
    <source>
        <dbReference type="Pfam" id="PF13439"/>
    </source>
</evidence>
<proteinExistence type="predicted"/>
<dbReference type="PANTHER" id="PTHR46401:SF2">
    <property type="entry name" value="GLYCOSYLTRANSFERASE WBBK-RELATED"/>
    <property type="match status" value="1"/>
</dbReference>
<feature type="domain" description="Glycosyltransferase subfamily 4-like N-terminal" evidence="3">
    <location>
        <begin position="39"/>
        <end position="200"/>
    </location>
</feature>
<dbReference type="OrthoDB" id="9811902at2"/>
<name>A0A0K2SLV6_LIMPI</name>
<evidence type="ECO:0000313" key="5">
    <source>
        <dbReference type="Proteomes" id="UP000065807"/>
    </source>
</evidence>
<keyword evidence="1" id="KW-0808">Transferase</keyword>
<sequence>MVSRLRVLLLTEYFYPDEASTGRLLGELFLVIKQRRPAWTVDVVTGRRPYRATNHNPLPRREEWEDIRIRRYRTLRAQSDGFARRAASDLVFSASAALSAALLQYDVLFVVTNPPLMPMVLNLLGSARRPTVYLIHDLYPDVPVALGLWRRESRFTRTLRRLQARSLQRSERVVVLGDGMKDFLVQEYGVPSGKIAVIPNWTTMGLGKPRTAPASDGEFVVLYSGNIGRFQDFHTLLEGAERLRDHSTIRFEIAGDGARAIWLRNEARNRGLSNMVFRPYLRDAEYTQTLRRASLGLITLEPGMEALGVPSKTYNLLAAGLPLIAVLGPESDVARIIATHGVGYRVDHGDAEAFSRSIVEAAADPDRYSEMSLQAIEYVNREATLDVAVERYVEEIERAAMMGRAHVAAPS</sequence>
<reference evidence="5" key="1">
    <citation type="submission" date="2015-07" db="EMBL/GenBank/DDBJ databases">
        <title>Complete genome sequence and phylogenetic analysis of Limnochorda pilosa.</title>
        <authorList>
            <person name="Watanabe M."/>
            <person name="Kojima H."/>
            <person name="Fukui M."/>
        </authorList>
    </citation>
    <scope>NUCLEOTIDE SEQUENCE [LARGE SCALE GENOMIC DNA]</scope>
    <source>
        <strain evidence="5">HC45</strain>
    </source>
</reference>
<protein>
    <submittedName>
        <fullName evidence="4">Uncharacterized protein</fullName>
    </submittedName>
</protein>
<dbReference type="Gene3D" id="3.40.50.2000">
    <property type="entry name" value="Glycogen Phosphorylase B"/>
    <property type="match status" value="2"/>
</dbReference>